<protein>
    <submittedName>
        <fullName evidence="2">Uncharacterized protein</fullName>
    </submittedName>
</protein>
<feature type="region of interest" description="Disordered" evidence="1">
    <location>
        <begin position="246"/>
        <end position="268"/>
    </location>
</feature>
<sequence length="407" mass="47054">MESKQSFLDFSSFPRELMEQLQKFRQISARSREDSEVERCFPDIRSPFKPSDGNLFKFPRDYRESIDMAARSYIPSPKINKTSCALYGENSDWMMAERTKSRTPPSSPLTPSSSNSAMNFRYSPSLTNQQRSESKMADPGPNVAGDDEIVYCVPRTVTSDPKSSQKDCSSIELTPSKQSYGSDVISPFRRPSPSPSHSEEMFRARLSDTVDNGTFDERQTERARKQLNFDACSVSKKSGTMDDLYYSSERSRSPCKQRREVNEDNQEEHTSRLVLQLLSQIKGQGRKRKASDCCSCECDTDCDRDSFKRQRNEFFPNQFRPENDLNWRRFTDQQDIVTDNCTCALMEKEFLKMAEHAYKNIRRQDGSTESFVRFQKELSETNSIINESLSVLKNMKNICEHRHVNKF</sequence>
<dbReference type="Proteomes" id="UP000005408">
    <property type="component" value="Unassembled WGS sequence"/>
</dbReference>
<organism evidence="2 3">
    <name type="scientific">Magallana gigas</name>
    <name type="common">Pacific oyster</name>
    <name type="synonym">Crassostrea gigas</name>
    <dbReference type="NCBI Taxonomy" id="29159"/>
    <lineage>
        <taxon>Eukaryota</taxon>
        <taxon>Metazoa</taxon>
        <taxon>Spiralia</taxon>
        <taxon>Lophotrochozoa</taxon>
        <taxon>Mollusca</taxon>
        <taxon>Bivalvia</taxon>
        <taxon>Autobranchia</taxon>
        <taxon>Pteriomorphia</taxon>
        <taxon>Ostreida</taxon>
        <taxon>Ostreoidea</taxon>
        <taxon>Ostreidae</taxon>
        <taxon>Magallana</taxon>
    </lineage>
</organism>
<keyword evidence="3" id="KW-1185">Reference proteome</keyword>
<feature type="compositionally biased region" description="Polar residues" evidence="1">
    <location>
        <begin position="122"/>
        <end position="131"/>
    </location>
</feature>
<evidence type="ECO:0000313" key="3">
    <source>
        <dbReference type="Proteomes" id="UP000005408"/>
    </source>
</evidence>
<evidence type="ECO:0000256" key="1">
    <source>
        <dbReference type="SAM" id="MobiDB-lite"/>
    </source>
</evidence>
<evidence type="ECO:0000313" key="2">
    <source>
        <dbReference type="EnsemblMetazoa" id="G7705.1:cds"/>
    </source>
</evidence>
<accession>A0A8W8NRU8</accession>
<dbReference type="EnsemblMetazoa" id="G7705.1">
    <property type="protein sequence ID" value="G7705.1:cds"/>
    <property type="gene ID" value="G7705"/>
</dbReference>
<dbReference type="OrthoDB" id="6123445at2759"/>
<feature type="region of interest" description="Disordered" evidence="1">
    <location>
        <begin position="95"/>
        <end position="200"/>
    </location>
</feature>
<reference evidence="2" key="1">
    <citation type="submission" date="2022-08" db="UniProtKB">
        <authorList>
            <consortium name="EnsemblMetazoa"/>
        </authorList>
    </citation>
    <scope>IDENTIFICATION</scope>
    <source>
        <strain evidence="2">05x7-T-G4-1.051#20</strain>
    </source>
</reference>
<feature type="compositionally biased region" description="Polar residues" evidence="1">
    <location>
        <begin position="156"/>
        <end position="181"/>
    </location>
</feature>
<dbReference type="OMA" id="CAVMEKQ"/>
<feature type="compositionally biased region" description="Basic and acidic residues" evidence="1">
    <location>
        <begin position="249"/>
        <end position="268"/>
    </location>
</feature>
<proteinExistence type="predicted"/>
<name>A0A8W8NRU8_MAGGI</name>
<dbReference type="AlphaFoldDB" id="A0A8W8NRU8"/>